<dbReference type="EMBL" id="JBEDNZ010000007">
    <property type="protein sequence ID" value="KAL0840035.1"/>
    <property type="molecule type" value="Genomic_DNA"/>
</dbReference>
<dbReference type="AlphaFoldDB" id="A0ABD0T9J6"/>
<evidence type="ECO:0000313" key="1">
    <source>
        <dbReference type="EMBL" id="KAL0840035.1"/>
    </source>
</evidence>
<comment type="caution">
    <text evidence="1">The sequence shown here is derived from an EMBL/GenBank/DDBJ whole genome shotgun (WGS) entry which is preliminary data.</text>
</comment>
<accession>A0ABD0T9J6</accession>
<reference evidence="1 2" key="1">
    <citation type="submission" date="2024-06" db="EMBL/GenBank/DDBJ databases">
        <title>A chromosome-level genome assembly of beet webworm, Loxostege sticticalis.</title>
        <authorList>
            <person name="Zhang Y."/>
        </authorList>
    </citation>
    <scope>NUCLEOTIDE SEQUENCE [LARGE SCALE GENOMIC DNA]</scope>
    <source>
        <strain evidence="1">AQ028</strain>
        <tissue evidence="1">Male pupae</tissue>
    </source>
</reference>
<organism evidence="1 2">
    <name type="scientific">Loxostege sticticalis</name>
    <name type="common">Beet webworm moth</name>
    <dbReference type="NCBI Taxonomy" id="481309"/>
    <lineage>
        <taxon>Eukaryota</taxon>
        <taxon>Metazoa</taxon>
        <taxon>Ecdysozoa</taxon>
        <taxon>Arthropoda</taxon>
        <taxon>Hexapoda</taxon>
        <taxon>Insecta</taxon>
        <taxon>Pterygota</taxon>
        <taxon>Neoptera</taxon>
        <taxon>Endopterygota</taxon>
        <taxon>Lepidoptera</taxon>
        <taxon>Glossata</taxon>
        <taxon>Ditrysia</taxon>
        <taxon>Pyraloidea</taxon>
        <taxon>Crambidae</taxon>
        <taxon>Pyraustinae</taxon>
        <taxon>Loxostege</taxon>
    </lineage>
</organism>
<sequence length="158" mass="17992">MLTKEFLYLISYLVISADADDREFLLRLNSREVVDAFKTVLKSAYLRELADDFATKAADYLIKEIKNKGKEVTDIQMVKTREPTALEEHRSKYLDPPPILNEREAIALLQDPSPDGDNLDQEFVNLSDQEDEASKADVAVIGVTKINGRYFRRLLGII</sequence>
<gene>
    <name evidence="1" type="ORF">ABMA28_015359</name>
</gene>
<evidence type="ECO:0000313" key="2">
    <source>
        <dbReference type="Proteomes" id="UP001549921"/>
    </source>
</evidence>
<proteinExistence type="predicted"/>
<dbReference type="Proteomes" id="UP001549921">
    <property type="component" value="Unassembled WGS sequence"/>
</dbReference>
<protein>
    <submittedName>
        <fullName evidence="1">Uncharacterized protein</fullName>
    </submittedName>
</protein>
<name>A0ABD0T9J6_LOXSC</name>